<dbReference type="PANTHER" id="PTHR11351">
    <property type="entry name" value="ACYL-COA DESATURASE"/>
    <property type="match status" value="1"/>
</dbReference>
<keyword evidence="7" id="KW-0560">Oxidoreductase</keyword>
<dbReference type="Pfam" id="PF00487">
    <property type="entry name" value="FA_desaturase"/>
    <property type="match status" value="1"/>
</dbReference>
<evidence type="ECO:0000256" key="9">
    <source>
        <dbReference type="ARBA" id="ARBA00023098"/>
    </source>
</evidence>
<keyword evidence="4 12" id="KW-0812">Transmembrane</keyword>
<dbReference type="AlphaFoldDB" id="A0AA48GTV6"/>
<keyword evidence="15" id="KW-1185">Reference proteome</keyword>
<dbReference type="GO" id="GO:0006633">
    <property type="term" value="P:fatty acid biosynthetic process"/>
    <property type="evidence" value="ECO:0007669"/>
    <property type="project" value="UniProtKB-KW"/>
</dbReference>
<dbReference type="Proteomes" id="UP001238179">
    <property type="component" value="Chromosome"/>
</dbReference>
<dbReference type="EMBL" id="AP027080">
    <property type="protein sequence ID" value="BDU74265.1"/>
    <property type="molecule type" value="Genomic_DNA"/>
</dbReference>
<dbReference type="GO" id="GO:0016717">
    <property type="term" value="F:oxidoreductase activity, acting on paired donors, with oxidation of a pair of donors resulting in the reduction of molecular oxygen to two molecules of water"/>
    <property type="evidence" value="ECO:0007669"/>
    <property type="project" value="InterPro"/>
</dbReference>
<dbReference type="PRINTS" id="PR00075">
    <property type="entry name" value="FACDDSATRASE"/>
</dbReference>
<evidence type="ECO:0000256" key="11">
    <source>
        <dbReference type="ARBA" id="ARBA00023160"/>
    </source>
</evidence>
<evidence type="ECO:0000256" key="6">
    <source>
        <dbReference type="ARBA" id="ARBA00022989"/>
    </source>
</evidence>
<feature type="transmembrane region" description="Helical" evidence="12">
    <location>
        <begin position="53"/>
        <end position="72"/>
    </location>
</feature>
<evidence type="ECO:0000256" key="7">
    <source>
        <dbReference type="ARBA" id="ARBA00023002"/>
    </source>
</evidence>
<dbReference type="InterPro" id="IPR015876">
    <property type="entry name" value="Acyl-CoA_DS"/>
</dbReference>
<evidence type="ECO:0000259" key="13">
    <source>
        <dbReference type="Pfam" id="PF00487"/>
    </source>
</evidence>
<dbReference type="KEGG" id="msil:METEAL_34390"/>
<name>A0AA48GTV6_9BACT</name>
<evidence type="ECO:0000256" key="10">
    <source>
        <dbReference type="ARBA" id="ARBA00023136"/>
    </source>
</evidence>
<keyword evidence="11" id="KW-0275">Fatty acid biosynthesis</keyword>
<keyword evidence="6 12" id="KW-1133">Transmembrane helix</keyword>
<sequence length="387" mass="44597">MIGSLRDRGPGDQVPNKRRWDLLNTSFLLGTLSLALVLVPLEFRHSLAHWGEWVMFGTMFFLIGLGVTAGYHRLYSHRAYQASWPVRFVLLCLAAASFQNSALQWSSSHRIHHRHVDHDRDPYNSTKGFWYAHWLWVMRAEVTPIEGVADMEKDPLVRWQHKYHFLIGGLVALIPAGVGLLKGELAGYLIIGVLLRIVVTHHTTFFINSAAHFFGTRPYTDTNTARDNAFLAPFTYGEGYHNYHHMFQWDYRNGVKWYQFDPTKWLIWSLALVGLARGLRRVPDAAIRRARLAMEEKTLLASLATSTPAAHRLVAARARLDQALARMQEHVEGWEARKAERVAQKREAWELKKAEWKGAMIQCRAEVRVAYWEWKTARTEARKLAFA</sequence>
<evidence type="ECO:0000256" key="3">
    <source>
        <dbReference type="ARBA" id="ARBA00022516"/>
    </source>
</evidence>
<dbReference type="PANTHER" id="PTHR11351:SF31">
    <property type="entry name" value="DESATURASE 1, ISOFORM A-RELATED"/>
    <property type="match status" value="1"/>
</dbReference>
<evidence type="ECO:0000313" key="15">
    <source>
        <dbReference type="Proteomes" id="UP001238179"/>
    </source>
</evidence>
<gene>
    <name evidence="14" type="primary">olE1</name>
    <name evidence="14" type="ORF">METEAL_34390</name>
</gene>
<evidence type="ECO:0000256" key="2">
    <source>
        <dbReference type="ARBA" id="ARBA00008749"/>
    </source>
</evidence>
<organism evidence="14 15">
    <name type="scientific">Mesoterricola silvestris</name>
    <dbReference type="NCBI Taxonomy" id="2927979"/>
    <lineage>
        <taxon>Bacteria</taxon>
        <taxon>Pseudomonadati</taxon>
        <taxon>Acidobacteriota</taxon>
        <taxon>Holophagae</taxon>
        <taxon>Holophagales</taxon>
        <taxon>Holophagaceae</taxon>
        <taxon>Mesoterricola</taxon>
    </lineage>
</organism>
<feature type="transmembrane region" description="Helical" evidence="12">
    <location>
        <begin position="163"/>
        <end position="181"/>
    </location>
</feature>
<keyword evidence="5" id="KW-0276">Fatty acid metabolism</keyword>
<reference evidence="15" key="1">
    <citation type="journal article" date="2023" name="Int. J. Syst. Evol. Microbiol.">
        <title>Mesoterricola silvestris gen. nov., sp. nov., Mesoterricola sediminis sp. nov., Geothrix oryzae sp. nov., Geothrix edaphica sp. nov., Geothrix rubra sp. nov., and Geothrix limicola sp. nov., six novel members of Acidobacteriota isolated from soils.</title>
        <authorList>
            <person name="Itoh H."/>
            <person name="Sugisawa Y."/>
            <person name="Mise K."/>
            <person name="Xu Z."/>
            <person name="Kuniyasu M."/>
            <person name="Ushijima N."/>
            <person name="Kawano K."/>
            <person name="Kobayashi E."/>
            <person name="Shiratori Y."/>
            <person name="Masuda Y."/>
            <person name="Senoo K."/>
        </authorList>
    </citation>
    <scope>NUCLEOTIDE SEQUENCE [LARGE SCALE GENOMIC DNA]</scope>
    <source>
        <strain evidence="15">W79</strain>
    </source>
</reference>
<dbReference type="InterPro" id="IPR005804">
    <property type="entry name" value="FA_desaturase_dom"/>
</dbReference>
<dbReference type="CDD" id="cd03505">
    <property type="entry name" value="Delta9-FADS-like"/>
    <property type="match status" value="1"/>
</dbReference>
<keyword evidence="9" id="KW-0443">Lipid metabolism</keyword>
<evidence type="ECO:0000256" key="4">
    <source>
        <dbReference type="ARBA" id="ARBA00022692"/>
    </source>
</evidence>
<feature type="transmembrane region" description="Helical" evidence="12">
    <location>
        <begin position="188"/>
        <end position="207"/>
    </location>
</feature>
<keyword evidence="10 12" id="KW-0472">Membrane</keyword>
<keyword evidence="8" id="KW-0408">Iron</keyword>
<evidence type="ECO:0000256" key="1">
    <source>
        <dbReference type="ARBA" id="ARBA00004141"/>
    </source>
</evidence>
<evidence type="ECO:0000256" key="12">
    <source>
        <dbReference type="SAM" id="Phobius"/>
    </source>
</evidence>
<feature type="transmembrane region" description="Helical" evidence="12">
    <location>
        <begin position="21"/>
        <end position="41"/>
    </location>
</feature>
<proteinExistence type="inferred from homology"/>
<evidence type="ECO:0000256" key="5">
    <source>
        <dbReference type="ARBA" id="ARBA00022832"/>
    </source>
</evidence>
<evidence type="ECO:0000256" key="8">
    <source>
        <dbReference type="ARBA" id="ARBA00023004"/>
    </source>
</evidence>
<accession>A0AA48GTV6</accession>
<feature type="domain" description="Fatty acid desaturase" evidence="13">
    <location>
        <begin position="53"/>
        <end position="268"/>
    </location>
</feature>
<protein>
    <submittedName>
        <fullName evidence="14">Fatty acid desaturase</fullName>
    </submittedName>
</protein>
<dbReference type="GO" id="GO:0016020">
    <property type="term" value="C:membrane"/>
    <property type="evidence" value="ECO:0007669"/>
    <property type="project" value="UniProtKB-SubCell"/>
</dbReference>
<comment type="similarity">
    <text evidence="2">Belongs to the fatty acid desaturase type 2 family.</text>
</comment>
<comment type="subcellular location">
    <subcellularLocation>
        <location evidence="1">Membrane</location>
        <topology evidence="1">Multi-pass membrane protein</topology>
    </subcellularLocation>
</comment>
<keyword evidence="3" id="KW-0444">Lipid biosynthesis</keyword>
<evidence type="ECO:0000313" key="14">
    <source>
        <dbReference type="EMBL" id="BDU74265.1"/>
    </source>
</evidence>